<sequence>MVGSVKFLVLISLVSCTTKWKRKKPAYWEFPETTTTEKPDVSAEYCKTVNMDELGENITAIVTKPVRGHAEPLLNAVILYVLTLHRFIRKYNTTDDIAQKMAKDLIENKRPKFLDIEVDMPVISNRVGFDKYEFQHFQWVWEDIVNSWEKLKVIILGNSADEEGEM</sequence>
<accession>A0A1B6L6U3</accession>
<gene>
    <name evidence="2" type="ORF">g.3908</name>
</gene>
<organism evidence="2">
    <name type="scientific">Graphocephala atropunctata</name>
    <dbReference type="NCBI Taxonomy" id="36148"/>
    <lineage>
        <taxon>Eukaryota</taxon>
        <taxon>Metazoa</taxon>
        <taxon>Ecdysozoa</taxon>
        <taxon>Arthropoda</taxon>
        <taxon>Hexapoda</taxon>
        <taxon>Insecta</taxon>
        <taxon>Pterygota</taxon>
        <taxon>Neoptera</taxon>
        <taxon>Paraneoptera</taxon>
        <taxon>Hemiptera</taxon>
        <taxon>Auchenorrhyncha</taxon>
        <taxon>Membracoidea</taxon>
        <taxon>Cicadellidae</taxon>
        <taxon>Cicadellinae</taxon>
        <taxon>Cicadellini</taxon>
        <taxon>Graphocephala</taxon>
    </lineage>
</organism>
<dbReference type="EMBL" id="GEBQ01020529">
    <property type="protein sequence ID" value="JAT19448.1"/>
    <property type="molecule type" value="Transcribed_RNA"/>
</dbReference>
<feature type="chain" id="PRO_5008587224" evidence="1">
    <location>
        <begin position="17"/>
        <end position="166"/>
    </location>
</feature>
<proteinExistence type="predicted"/>
<reference evidence="2" key="1">
    <citation type="submission" date="2015-11" db="EMBL/GenBank/DDBJ databases">
        <title>De novo transcriptome assembly of four potential Pierce s Disease insect vectors from Arizona vineyards.</title>
        <authorList>
            <person name="Tassone E.E."/>
        </authorList>
    </citation>
    <scope>NUCLEOTIDE SEQUENCE</scope>
</reference>
<evidence type="ECO:0000256" key="1">
    <source>
        <dbReference type="SAM" id="SignalP"/>
    </source>
</evidence>
<dbReference type="AlphaFoldDB" id="A0A1B6L6U3"/>
<feature type="signal peptide" evidence="1">
    <location>
        <begin position="1"/>
        <end position="16"/>
    </location>
</feature>
<evidence type="ECO:0000313" key="2">
    <source>
        <dbReference type="EMBL" id="JAT19448.1"/>
    </source>
</evidence>
<name>A0A1B6L6U3_9HEMI</name>
<keyword evidence="1" id="KW-0732">Signal</keyword>
<protein>
    <submittedName>
        <fullName evidence="2">Uncharacterized protein</fullName>
    </submittedName>
</protein>